<feature type="domain" description="Peptidase C14 caspase" evidence="3">
    <location>
        <begin position="66"/>
        <end position="324"/>
    </location>
</feature>
<sequence>MPPWSYPSALWKDLTATIWHHLTRLVLFLFSPRVLTPGTSGQQLDGDTNITPQPNIIVDKNQSSVFALIIGIDKYKNTDHFTTLRGAVNDATAFYKFLLDSRDKCGLGVPKSNVLFLEDEDATRDKILDAFESHLLKNPRIPDRGDASMILFFAGHGTRVHAPNNLISQDEMVEGICPVDERTSHGGKYVHTIPDYVLVHLLRELCEKKGQNITVIFDSCHSGGMGRGVGQARAANLDASAVPPELDSHLWMNQHPPPDARLSTTSAKTHVWLVACAANESARETIVDEPGQHQLVRGRFTKSLIEHLRTVDLENTTYLELLDRLPAWSGQTPFCGGDRRNRLLFDKKYPPTGRSAVSLMAGDNDVARERTWRVSMGVLAGVVPGTEFNVLDRDNHTVCTLVAQTVKIEETILFLKDGARPDVVIPENARAVVSDWKNNKMIMRVYVPEGFPHVGALFPTRRLPLQQGFVQATSRENAQIALRIPEDDNDSIVIERFTTIILECEPEARFPLSPRNAVLQLPAALNGIAHFNYFLERRHGSAPLDGVSLEVYRLVGNFPTREPDRRFGQNGNLVIDNQVLFKSEYGAKYGIIIRNVSSCELFPYLFIFDPTDYTIAGLYSPHSTTDPPLQSVVGEVTIGIGGQRALEFTLPRGMKKSTAFLKLFVTTKAIDIDWIQQEISPFDTDFQGRPRLAMSREVFQDTWDALTVTLTMTV</sequence>
<dbReference type="Pfam" id="PF00656">
    <property type="entry name" value="Peptidase_C14"/>
    <property type="match status" value="1"/>
</dbReference>
<evidence type="ECO:0000313" key="5">
    <source>
        <dbReference type="Proteomes" id="UP001218218"/>
    </source>
</evidence>
<evidence type="ECO:0000256" key="2">
    <source>
        <dbReference type="SAM" id="SignalP"/>
    </source>
</evidence>
<evidence type="ECO:0000256" key="1">
    <source>
        <dbReference type="ARBA" id="ARBA00009005"/>
    </source>
</evidence>
<dbReference type="InterPro" id="IPR011600">
    <property type="entry name" value="Pept_C14_caspase"/>
</dbReference>
<dbReference type="PANTHER" id="PTHR48104:SF30">
    <property type="entry name" value="METACASPASE-1"/>
    <property type="match status" value="1"/>
</dbReference>
<organism evidence="4 5">
    <name type="scientific">Mycena albidolilacea</name>
    <dbReference type="NCBI Taxonomy" id="1033008"/>
    <lineage>
        <taxon>Eukaryota</taxon>
        <taxon>Fungi</taxon>
        <taxon>Dikarya</taxon>
        <taxon>Basidiomycota</taxon>
        <taxon>Agaricomycotina</taxon>
        <taxon>Agaricomycetes</taxon>
        <taxon>Agaricomycetidae</taxon>
        <taxon>Agaricales</taxon>
        <taxon>Marasmiineae</taxon>
        <taxon>Mycenaceae</taxon>
        <taxon>Mycena</taxon>
    </lineage>
</organism>
<evidence type="ECO:0000259" key="3">
    <source>
        <dbReference type="Pfam" id="PF00656"/>
    </source>
</evidence>
<name>A0AAD7EBX4_9AGAR</name>
<keyword evidence="2" id="KW-0732">Signal</keyword>
<comment type="similarity">
    <text evidence="1">Belongs to the peptidase C14B family.</text>
</comment>
<accession>A0AAD7EBX4</accession>
<dbReference type="GO" id="GO:0005737">
    <property type="term" value="C:cytoplasm"/>
    <property type="evidence" value="ECO:0007669"/>
    <property type="project" value="TreeGrafter"/>
</dbReference>
<gene>
    <name evidence="4" type="ORF">DFH08DRAFT_899692</name>
</gene>
<feature type="signal peptide" evidence="2">
    <location>
        <begin position="1"/>
        <end position="41"/>
    </location>
</feature>
<dbReference type="Gene3D" id="3.40.50.1460">
    <property type="match status" value="1"/>
</dbReference>
<reference evidence="4" key="1">
    <citation type="submission" date="2023-03" db="EMBL/GenBank/DDBJ databases">
        <title>Massive genome expansion in bonnet fungi (Mycena s.s.) driven by repeated elements and novel gene families across ecological guilds.</title>
        <authorList>
            <consortium name="Lawrence Berkeley National Laboratory"/>
            <person name="Harder C.B."/>
            <person name="Miyauchi S."/>
            <person name="Viragh M."/>
            <person name="Kuo A."/>
            <person name="Thoen E."/>
            <person name="Andreopoulos B."/>
            <person name="Lu D."/>
            <person name="Skrede I."/>
            <person name="Drula E."/>
            <person name="Henrissat B."/>
            <person name="Morin E."/>
            <person name="Kohler A."/>
            <person name="Barry K."/>
            <person name="LaButti K."/>
            <person name="Morin E."/>
            <person name="Salamov A."/>
            <person name="Lipzen A."/>
            <person name="Mereny Z."/>
            <person name="Hegedus B."/>
            <person name="Baldrian P."/>
            <person name="Stursova M."/>
            <person name="Weitz H."/>
            <person name="Taylor A."/>
            <person name="Grigoriev I.V."/>
            <person name="Nagy L.G."/>
            <person name="Martin F."/>
            <person name="Kauserud H."/>
        </authorList>
    </citation>
    <scope>NUCLEOTIDE SEQUENCE</scope>
    <source>
        <strain evidence="4">CBHHK002</strain>
    </source>
</reference>
<protein>
    <submittedName>
        <fullName evidence="4">Caspase domain-containing protein</fullName>
    </submittedName>
</protein>
<feature type="chain" id="PRO_5042247464" evidence="2">
    <location>
        <begin position="42"/>
        <end position="714"/>
    </location>
</feature>
<dbReference type="GO" id="GO:0004197">
    <property type="term" value="F:cysteine-type endopeptidase activity"/>
    <property type="evidence" value="ECO:0007669"/>
    <property type="project" value="InterPro"/>
</dbReference>
<evidence type="ECO:0000313" key="4">
    <source>
        <dbReference type="EMBL" id="KAJ7309145.1"/>
    </source>
</evidence>
<dbReference type="EMBL" id="JARIHO010000083">
    <property type="protein sequence ID" value="KAJ7309145.1"/>
    <property type="molecule type" value="Genomic_DNA"/>
</dbReference>
<proteinExistence type="inferred from homology"/>
<dbReference type="Proteomes" id="UP001218218">
    <property type="component" value="Unassembled WGS sequence"/>
</dbReference>
<dbReference type="InterPro" id="IPR050452">
    <property type="entry name" value="Metacaspase"/>
</dbReference>
<dbReference type="AlphaFoldDB" id="A0AAD7EBX4"/>
<keyword evidence="5" id="KW-1185">Reference proteome</keyword>
<dbReference type="GO" id="GO:0006508">
    <property type="term" value="P:proteolysis"/>
    <property type="evidence" value="ECO:0007669"/>
    <property type="project" value="InterPro"/>
</dbReference>
<dbReference type="PANTHER" id="PTHR48104">
    <property type="entry name" value="METACASPASE-4"/>
    <property type="match status" value="1"/>
</dbReference>
<comment type="caution">
    <text evidence="4">The sequence shown here is derived from an EMBL/GenBank/DDBJ whole genome shotgun (WGS) entry which is preliminary data.</text>
</comment>